<proteinExistence type="predicted"/>
<dbReference type="EMBL" id="BARV01025059">
    <property type="protein sequence ID" value="GAI40197.1"/>
    <property type="molecule type" value="Genomic_DNA"/>
</dbReference>
<comment type="caution">
    <text evidence="1">The sequence shown here is derived from an EMBL/GenBank/DDBJ whole genome shotgun (WGS) entry which is preliminary data.</text>
</comment>
<accession>X1N856</accession>
<reference evidence="1" key="1">
    <citation type="journal article" date="2014" name="Front. Microbiol.">
        <title>High frequency of phylogenetically diverse reductive dehalogenase-homologous genes in deep subseafloor sedimentary metagenomes.</title>
        <authorList>
            <person name="Kawai M."/>
            <person name="Futagami T."/>
            <person name="Toyoda A."/>
            <person name="Takaki Y."/>
            <person name="Nishi S."/>
            <person name="Hori S."/>
            <person name="Arai W."/>
            <person name="Tsubouchi T."/>
            <person name="Morono Y."/>
            <person name="Uchiyama I."/>
            <person name="Ito T."/>
            <person name="Fujiyama A."/>
            <person name="Inagaki F."/>
            <person name="Takami H."/>
        </authorList>
    </citation>
    <scope>NUCLEOTIDE SEQUENCE</scope>
    <source>
        <strain evidence="1">Expedition CK06-06</strain>
    </source>
</reference>
<protein>
    <submittedName>
        <fullName evidence="1">Uncharacterized protein</fullName>
    </submittedName>
</protein>
<gene>
    <name evidence="1" type="ORF">S06H3_40777</name>
</gene>
<dbReference type="AlphaFoldDB" id="X1N856"/>
<name>X1N856_9ZZZZ</name>
<sequence>MTEVIIWCDARAEECADCPERKNKNCMLWALKRRCTHGHYVLYRIDGKYYEVCDFCGAKTGAK</sequence>
<organism evidence="1">
    <name type="scientific">marine sediment metagenome</name>
    <dbReference type="NCBI Taxonomy" id="412755"/>
    <lineage>
        <taxon>unclassified sequences</taxon>
        <taxon>metagenomes</taxon>
        <taxon>ecological metagenomes</taxon>
    </lineage>
</organism>
<feature type="non-terminal residue" evidence="1">
    <location>
        <position position="63"/>
    </location>
</feature>
<evidence type="ECO:0000313" key="1">
    <source>
        <dbReference type="EMBL" id="GAI40197.1"/>
    </source>
</evidence>